<dbReference type="InterPro" id="IPR037069">
    <property type="entry name" value="AcylCoA_DH/ox_N_sf"/>
</dbReference>
<evidence type="ECO:0000313" key="3">
    <source>
        <dbReference type="EMBL" id="MDL2078270.1"/>
    </source>
</evidence>
<organism evidence="3 4">
    <name type="scientific">Streptomyces fuscus</name>
    <dbReference type="NCBI Taxonomy" id="3048495"/>
    <lineage>
        <taxon>Bacteria</taxon>
        <taxon>Bacillati</taxon>
        <taxon>Actinomycetota</taxon>
        <taxon>Actinomycetes</taxon>
        <taxon>Kitasatosporales</taxon>
        <taxon>Streptomycetaceae</taxon>
        <taxon>Streptomyces</taxon>
    </lineage>
</organism>
<dbReference type="InterPro" id="IPR013107">
    <property type="entry name" value="Acyl-CoA_DH_C"/>
</dbReference>
<dbReference type="EMBL" id="JASJUS010000015">
    <property type="protein sequence ID" value="MDL2078270.1"/>
    <property type="molecule type" value="Genomic_DNA"/>
</dbReference>
<protein>
    <submittedName>
        <fullName evidence="3">Hydrolase</fullName>
    </submittedName>
</protein>
<gene>
    <name evidence="3" type="ORF">QNN03_17695</name>
</gene>
<feature type="domain" description="Acyl-CoA dehydrogenase C-terminal" evidence="2">
    <location>
        <begin position="231"/>
        <end position="362"/>
    </location>
</feature>
<dbReference type="Gene3D" id="1.20.140.10">
    <property type="entry name" value="Butyryl-CoA Dehydrogenase, subunit A, domain 3"/>
    <property type="match status" value="1"/>
</dbReference>
<keyword evidence="3" id="KW-0378">Hydrolase</keyword>
<dbReference type="Proteomes" id="UP001241926">
    <property type="component" value="Unassembled WGS sequence"/>
</dbReference>
<dbReference type="RefSeq" id="WP_285433560.1">
    <property type="nucleotide sequence ID" value="NZ_JASJUS010000015.1"/>
</dbReference>
<evidence type="ECO:0000256" key="1">
    <source>
        <dbReference type="ARBA" id="ARBA00023002"/>
    </source>
</evidence>
<dbReference type="Pfam" id="PF08028">
    <property type="entry name" value="Acyl-CoA_dh_2"/>
    <property type="match status" value="1"/>
</dbReference>
<reference evidence="3 4" key="1">
    <citation type="submission" date="2023-05" db="EMBL/GenBank/DDBJ databases">
        <title>Streptomyces fuscus sp. nov., a brown-black pigment producing actinomyces isolated from dry sand of Sea duck farm.</title>
        <authorList>
            <person name="Xie J."/>
            <person name="Shen N."/>
        </authorList>
    </citation>
    <scope>NUCLEOTIDE SEQUENCE [LARGE SCALE GENOMIC DNA]</scope>
    <source>
        <strain evidence="3 4">GXMU-J15</strain>
    </source>
</reference>
<sequence length="380" mass="38935">MSGSLSTPTALSSEVLKAAELAAGHATDADLTGRLPDGVVDALVAAGFARHFVPTRWGGRAGGFEELLDAVAAVGEGCTSAAWIAAVTSGAARMGACLPEDGQRELWSGGADTVVVGALVPAGRATAVDGGWRLTGEWPLVSGVDFADWAMVCASAPDTVRFFAVPRRDYRVRETWRNVGMRATAGNTLLMEGVFVPAHRCVTREDIWAGRAVGSRAPCHTAPLRAVSGTLFAAPALGAARAAVRAWSARIAGRPAAGPVAPRDDPAVLAVLARAEGEIEGAGLLLRRAARVADTGVGGTGGFGSEEVLARGARDCALAAEQLVGAVEGLFRSAGAGAQALTDPLQRVWRDVHCVASHAALRFENAGGAYGGRLLREATS</sequence>
<name>A0ABT7J088_9ACTN</name>
<dbReference type="SUPFAM" id="SSF47203">
    <property type="entry name" value="Acyl-CoA dehydrogenase C-terminal domain-like"/>
    <property type="match status" value="1"/>
</dbReference>
<dbReference type="PIRSF" id="PIRSF016578">
    <property type="entry name" value="HsaA"/>
    <property type="match status" value="1"/>
</dbReference>
<dbReference type="GO" id="GO:0016787">
    <property type="term" value="F:hydrolase activity"/>
    <property type="evidence" value="ECO:0007669"/>
    <property type="project" value="UniProtKB-KW"/>
</dbReference>
<dbReference type="InterPro" id="IPR009100">
    <property type="entry name" value="AcylCoA_DH/oxidase_NM_dom_sf"/>
</dbReference>
<keyword evidence="1" id="KW-0560">Oxidoreductase</keyword>
<dbReference type="InterPro" id="IPR046373">
    <property type="entry name" value="Acyl-CoA_Oxase/DH_mid-dom_sf"/>
</dbReference>
<dbReference type="SUPFAM" id="SSF56645">
    <property type="entry name" value="Acyl-CoA dehydrogenase NM domain-like"/>
    <property type="match status" value="1"/>
</dbReference>
<evidence type="ECO:0000313" key="4">
    <source>
        <dbReference type="Proteomes" id="UP001241926"/>
    </source>
</evidence>
<accession>A0ABT7J088</accession>
<comment type="caution">
    <text evidence="3">The sequence shown here is derived from an EMBL/GenBank/DDBJ whole genome shotgun (WGS) entry which is preliminary data.</text>
</comment>
<evidence type="ECO:0000259" key="2">
    <source>
        <dbReference type="Pfam" id="PF08028"/>
    </source>
</evidence>
<keyword evidence="4" id="KW-1185">Reference proteome</keyword>
<dbReference type="InterPro" id="IPR036250">
    <property type="entry name" value="AcylCo_DH-like_C"/>
</dbReference>
<dbReference type="Gene3D" id="1.10.540.10">
    <property type="entry name" value="Acyl-CoA dehydrogenase/oxidase, N-terminal domain"/>
    <property type="match status" value="1"/>
</dbReference>
<dbReference type="Gene3D" id="2.40.110.10">
    <property type="entry name" value="Butyryl-CoA Dehydrogenase, subunit A, domain 2"/>
    <property type="match status" value="1"/>
</dbReference>
<proteinExistence type="predicted"/>